<dbReference type="Gramene" id="KOM51817">
    <property type="protein sequence ID" value="KOM51817"/>
    <property type="gene ID" value="LR48_Vigan09g047600"/>
</dbReference>
<organism evidence="2 3">
    <name type="scientific">Phaseolus angularis</name>
    <name type="common">Azuki bean</name>
    <name type="synonym">Vigna angularis</name>
    <dbReference type="NCBI Taxonomy" id="3914"/>
    <lineage>
        <taxon>Eukaryota</taxon>
        <taxon>Viridiplantae</taxon>
        <taxon>Streptophyta</taxon>
        <taxon>Embryophyta</taxon>
        <taxon>Tracheophyta</taxon>
        <taxon>Spermatophyta</taxon>
        <taxon>Magnoliopsida</taxon>
        <taxon>eudicotyledons</taxon>
        <taxon>Gunneridae</taxon>
        <taxon>Pentapetalae</taxon>
        <taxon>rosids</taxon>
        <taxon>fabids</taxon>
        <taxon>Fabales</taxon>
        <taxon>Fabaceae</taxon>
        <taxon>Papilionoideae</taxon>
        <taxon>50 kb inversion clade</taxon>
        <taxon>NPAAA clade</taxon>
        <taxon>indigoferoid/millettioid clade</taxon>
        <taxon>Phaseoleae</taxon>
        <taxon>Vigna</taxon>
    </lineage>
</organism>
<gene>
    <name evidence="2" type="ORF">LR48_Vigan09g047600</name>
</gene>
<accession>A0A0L9VA55</accession>
<reference evidence="3" key="1">
    <citation type="journal article" date="2015" name="Proc. Natl. Acad. Sci. U.S.A.">
        <title>Genome sequencing of adzuki bean (Vigna angularis) provides insight into high starch and low fat accumulation and domestication.</title>
        <authorList>
            <person name="Yang K."/>
            <person name="Tian Z."/>
            <person name="Chen C."/>
            <person name="Luo L."/>
            <person name="Zhao B."/>
            <person name="Wang Z."/>
            <person name="Yu L."/>
            <person name="Li Y."/>
            <person name="Sun Y."/>
            <person name="Li W."/>
            <person name="Chen Y."/>
            <person name="Li Y."/>
            <person name="Zhang Y."/>
            <person name="Ai D."/>
            <person name="Zhao J."/>
            <person name="Shang C."/>
            <person name="Ma Y."/>
            <person name="Wu B."/>
            <person name="Wang M."/>
            <person name="Gao L."/>
            <person name="Sun D."/>
            <person name="Zhang P."/>
            <person name="Guo F."/>
            <person name="Wang W."/>
            <person name="Li Y."/>
            <person name="Wang J."/>
            <person name="Varshney R.K."/>
            <person name="Wang J."/>
            <person name="Ling H.Q."/>
            <person name="Wan P."/>
        </authorList>
    </citation>
    <scope>NUCLEOTIDE SEQUENCE</scope>
    <source>
        <strain evidence="3">cv. Jingnong 6</strain>
    </source>
</reference>
<dbReference type="EMBL" id="CM003379">
    <property type="protein sequence ID" value="KOM51817.1"/>
    <property type="molecule type" value="Genomic_DNA"/>
</dbReference>
<dbReference type="AlphaFoldDB" id="A0A0L9VA55"/>
<proteinExistence type="predicted"/>
<sequence length="265" mass="30493">MIRGDDQRKISQGGPEEEDRKDPLMFFRLLLYRKERQRRGSPRTGKPMIERSDHTILIDPTRDRKGLLTASFARLRRARIYYAFRSVLSQQEFDWIETRGAYTSKVSLAQQFLETKAKVLFRSQGVHYLLLLAIPMPMPMIERLGEYANREERDRKHKVASEASGESNERVRIGPITLTQGESIAWFAKGRKGLGLDGGSSIGSSCNFFKWCVEENVDEKDCTMVRRISQLENAVKDLQKMMKMLVVALCVCIVVCLVMFRFCLG</sequence>
<name>A0A0L9VA55_PHAAN</name>
<evidence type="ECO:0000313" key="3">
    <source>
        <dbReference type="Proteomes" id="UP000053144"/>
    </source>
</evidence>
<evidence type="ECO:0000313" key="2">
    <source>
        <dbReference type="EMBL" id="KOM51817.1"/>
    </source>
</evidence>
<feature type="transmembrane region" description="Helical" evidence="1">
    <location>
        <begin position="244"/>
        <end position="262"/>
    </location>
</feature>
<keyword evidence="1" id="KW-0812">Transmembrane</keyword>
<protein>
    <submittedName>
        <fullName evidence="2">Uncharacterized protein</fullName>
    </submittedName>
</protein>
<keyword evidence="1" id="KW-0472">Membrane</keyword>
<evidence type="ECO:0000256" key="1">
    <source>
        <dbReference type="SAM" id="Phobius"/>
    </source>
</evidence>
<keyword evidence="1" id="KW-1133">Transmembrane helix</keyword>
<dbReference type="Proteomes" id="UP000053144">
    <property type="component" value="Chromosome 9"/>
</dbReference>